<evidence type="ECO:0000313" key="10">
    <source>
        <dbReference type="EMBL" id="MDW8550081.1"/>
    </source>
</evidence>
<dbReference type="InterPro" id="IPR039420">
    <property type="entry name" value="WalR-like"/>
</dbReference>
<evidence type="ECO:0000259" key="8">
    <source>
        <dbReference type="PROSITE" id="PS50110"/>
    </source>
</evidence>
<proteinExistence type="predicted"/>
<organism evidence="10 11">
    <name type="scientific">Epilithonimonas ginsengisoli</name>
    <dbReference type="NCBI Taxonomy" id="1245592"/>
    <lineage>
        <taxon>Bacteria</taxon>
        <taxon>Pseudomonadati</taxon>
        <taxon>Bacteroidota</taxon>
        <taxon>Flavobacteriia</taxon>
        <taxon>Flavobacteriales</taxon>
        <taxon>Weeksellaceae</taxon>
        <taxon>Chryseobacterium group</taxon>
        <taxon>Epilithonimonas</taxon>
    </lineage>
</organism>
<dbReference type="SUPFAM" id="SSF52172">
    <property type="entry name" value="CheY-like"/>
    <property type="match status" value="1"/>
</dbReference>
<evidence type="ECO:0000256" key="6">
    <source>
        <dbReference type="PROSITE-ProRule" id="PRU00169"/>
    </source>
</evidence>
<dbReference type="PANTHER" id="PTHR48111">
    <property type="entry name" value="REGULATOR OF RPOS"/>
    <property type="match status" value="1"/>
</dbReference>
<keyword evidence="1 6" id="KW-0597">Phosphoprotein</keyword>
<dbReference type="Gene3D" id="1.10.10.10">
    <property type="entry name" value="Winged helix-like DNA-binding domain superfamily/Winged helix DNA-binding domain"/>
    <property type="match status" value="1"/>
</dbReference>
<dbReference type="InterPro" id="IPR001867">
    <property type="entry name" value="OmpR/PhoB-type_DNA-bd"/>
</dbReference>
<gene>
    <name evidence="10" type="ORF">NG800_014235</name>
</gene>
<sequence length="234" mass="26572">MKNIILIEDESSVVSFIKKGLQELEYEISVALDGSTGIKMVENNDFDMIIMDIMLPDINGLEVCREIRKKNKTVPILFLTALDSSENIVMGLESGGDDYLVKPFKFIELVARIKSLLRRSGHSSGTDSNEIENDENIYQFEDLTVNDYTKKVSRNGTEISLTSTEYKLLLYFLNNPEKVISRAEILEAVWGVNYELGTNVVDVYVNYLRKKIDSQDDNKIIHTVIGMGYVLKKP</sequence>
<comment type="caution">
    <text evidence="10">The sequence shown here is derived from an EMBL/GenBank/DDBJ whole genome shotgun (WGS) entry which is preliminary data.</text>
</comment>
<keyword evidence="3" id="KW-0805">Transcription regulation</keyword>
<dbReference type="InterPro" id="IPR011006">
    <property type="entry name" value="CheY-like_superfamily"/>
</dbReference>
<feature type="domain" description="Response regulatory" evidence="8">
    <location>
        <begin position="3"/>
        <end position="117"/>
    </location>
</feature>
<feature type="DNA-binding region" description="OmpR/PhoB-type" evidence="7">
    <location>
        <begin position="135"/>
        <end position="233"/>
    </location>
</feature>
<keyword evidence="2" id="KW-0902">Two-component regulatory system</keyword>
<evidence type="ECO:0000313" key="11">
    <source>
        <dbReference type="Proteomes" id="UP001204439"/>
    </source>
</evidence>
<keyword evidence="11" id="KW-1185">Reference proteome</keyword>
<feature type="modified residue" description="4-aspartylphosphate" evidence="6">
    <location>
        <position position="52"/>
    </location>
</feature>
<evidence type="ECO:0000256" key="7">
    <source>
        <dbReference type="PROSITE-ProRule" id="PRU01091"/>
    </source>
</evidence>
<name>A0ABU4JKS6_9FLAO</name>
<dbReference type="PROSITE" id="PS50110">
    <property type="entry name" value="RESPONSE_REGULATORY"/>
    <property type="match status" value="1"/>
</dbReference>
<reference evidence="10 11" key="1">
    <citation type="submission" date="2023-11" db="EMBL/GenBank/DDBJ databases">
        <title>First isolation, identification, and characterization of non-pathogenic Epilithonimonas ginsengisoli isolated from diseased farmed rainbow trout (Oncorhynchus mykiss) in Chile.</title>
        <authorList>
            <person name="Miranda C.D."/>
            <person name="Irgang R."/>
            <person name="Concha C."/>
            <person name="Rojas R."/>
            <person name="Avendano R."/>
        </authorList>
    </citation>
    <scope>NUCLEOTIDE SEQUENCE [LARGE SCALE GENOMIC DNA]</scope>
    <source>
        <strain evidence="10 11">FP99</strain>
    </source>
</reference>
<dbReference type="Pfam" id="PF00486">
    <property type="entry name" value="Trans_reg_C"/>
    <property type="match status" value="1"/>
</dbReference>
<dbReference type="InterPro" id="IPR001789">
    <property type="entry name" value="Sig_transdc_resp-reg_receiver"/>
</dbReference>
<evidence type="ECO:0000259" key="9">
    <source>
        <dbReference type="PROSITE" id="PS51755"/>
    </source>
</evidence>
<dbReference type="InterPro" id="IPR016032">
    <property type="entry name" value="Sig_transdc_resp-reg_C-effctor"/>
</dbReference>
<evidence type="ECO:0000256" key="2">
    <source>
        <dbReference type="ARBA" id="ARBA00023012"/>
    </source>
</evidence>
<dbReference type="Proteomes" id="UP001204439">
    <property type="component" value="Unassembled WGS sequence"/>
</dbReference>
<evidence type="ECO:0000256" key="5">
    <source>
        <dbReference type="ARBA" id="ARBA00023163"/>
    </source>
</evidence>
<dbReference type="Gene3D" id="6.10.250.690">
    <property type="match status" value="1"/>
</dbReference>
<dbReference type="EMBL" id="JAMXLT020000026">
    <property type="protein sequence ID" value="MDW8550081.1"/>
    <property type="molecule type" value="Genomic_DNA"/>
</dbReference>
<protein>
    <submittedName>
        <fullName evidence="10">Response regulator transcription factor</fullName>
    </submittedName>
</protein>
<dbReference type="SMART" id="SM00862">
    <property type="entry name" value="Trans_reg_C"/>
    <property type="match status" value="1"/>
</dbReference>
<feature type="domain" description="OmpR/PhoB-type" evidence="9">
    <location>
        <begin position="135"/>
        <end position="233"/>
    </location>
</feature>
<dbReference type="CDD" id="cd00383">
    <property type="entry name" value="trans_reg_C"/>
    <property type="match status" value="1"/>
</dbReference>
<dbReference type="Gene3D" id="3.40.50.2300">
    <property type="match status" value="1"/>
</dbReference>
<dbReference type="SUPFAM" id="SSF46894">
    <property type="entry name" value="C-terminal effector domain of the bipartite response regulators"/>
    <property type="match status" value="1"/>
</dbReference>
<dbReference type="SMART" id="SM00448">
    <property type="entry name" value="REC"/>
    <property type="match status" value="1"/>
</dbReference>
<keyword evidence="4 7" id="KW-0238">DNA-binding</keyword>
<evidence type="ECO:0000256" key="3">
    <source>
        <dbReference type="ARBA" id="ARBA00023015"/>
    </source>
</evidence>
<dbReference type="CDD" id="cd19935">
    <property type="entry name" value="REC_OmpR_CusR-like"/>
    <property type="match status" value="1"/>
</dbReference>
<evidence type="ECO:0000256" key="1">
    <source>
        <dbReference type="ARBA" id="ARBA00022553"/>
    </source>
</evidence>
<dbReference type="Pfam" id="PF00072">
    <property type="entry name" value="Response_reg"/>
    <property type="match status" value="1"/>
</dbReference>
<keyword evidence="5" id="KW-0804">Transcription</keyword>
<dbReference type="PROSITE" id="PS51755">
    <property type="entry name" value="OMPR_PHOB"/>
    <property type="match status" value="1"/>
</dbReference>
<dbReference type="InterPro" id="IPR036388">
    <property type="entry name" value="WH-like_DNA-bd_sf"/>
</dbReference>
<dbReference type="RefSeq" id="WP_063970172.1">
    <property type="nucleotide sequence ID" value="NZ_JAMXLT020000026.1"/>
</dbReference>
<accession>A0ABU4JKS6</accession>
<evidence type="ECO:0000256" key="4">
    <source>
        <dbReference type="ARBA" id="ARBA00023125"/>
    </source>
</evidence>
<dbReference type="PANTHER" id="PTHR48111:SF22">
    <property type="entry name" value="REGULATOR OF RPOS"/>
    <property type="match status" value="1"/>
</dbReference>